<reference evidence="2 5" key="2">
    <citation type="submission" date="2021-01" db="EMBL/GenBank/DDBJ databases">
        <title>FDA dAtabase for Regulatory Grade micrObial Sequences (FDA-ARGOS): Supporting development and validation of Infectious Disease Dx tests.</title>
        <authorList>
            <person name="Sproer C."/>
            <person name="Gronow S."/>
            <person name="Severitt S."/>
            <person name="Schroder I."/>
            <person name="Tallon L."/>
            <person name="Sadzewicz L."/>
            <person name="Zhao X."/>
            <person name="Boylan J."/>
            <person name="Ott S."/>
            <person name="Bowen H."/>
            <person name="Vavikolanu K."/>
            <person name="Mehta A."/>
            <person name="Aluvathingal J."/>
            <person name="Nadendla S."/>
            <person name="Lowell S."/>
            <person name="Myers T."/>
            <person name="Yan Y."/>
            <person name="Sichtig H."/>
        </authorList>
    </citation>
    <scope>NUCLEOTIDE SEQUENCE [LARGE SCALE GENOMIC DNA]</scope>
    <source>
        <strain evidence="2 5">FDAARGOS_1131</strain>
    </source>
</reference>
<dbReference type="AlphaFoldDB" id="A0A378RJY7"/>
<evidence type="ECO:0000313" key="3">
    <source>
        <dbReference type="EMBL" id="STZ27304.1"/>
    </source>
</evidence>
<dbReference type="Proteomes" id="UP000255024">
    <property type="component" value="Unassembled WGS sequence"/>
</dbReference>
<dbReference type="GeneID" id="93527548"/>
<dbReference type="EMBL" id="CP068108">
    <property type="protein sequence ID" value="QQU01622.1"/>
    <property type="molecule type" value="Genomic_DNA"/>
</dbReference>
<accession>A0A378RJY7</accession>
<evidence type="ECO:0000259" key="1">
    <source>
        <dbReference type="Pfam" id="PF09413"/>
    </source>
</evidence>
<evidence type="ECO:0000313" key="4">
    <source>
        <dbReference type="Proteomes" id="UP000255024"/>
    </source>
</evidence>
<organism evidence="3 4">
    <name type="scientific">Myroides odoratus</name>
    <name type="common">Flavobacterium odoratum</name>
    <dbReference type="NCBI Taxonomy" id="256"/>
    <lineage>
        <taxon>Bacteria</taxon>
        <taxon>Pseudomonadati</taxon>
        <taxon>Bacteroidota</taxon>
        <taxon>Flavobacteriia</taxon>
        <taxon>Flavobacteriales</taxon>
        <taxon>Flavobacteriaceae</taxon>
        <taxon>Myroides</taxon>
    </lineage>
</organism>
<dbReference type="Proteomes" id="UP000596202">
    <property type="component" value="Chromosome"/>
</dbReference>
<dbReference type="InterPro" id="IPR018551">
    <property type="entry name" value="DUF2007"/>
</dbReference>
<protein>
    <submittedName>
        <fullName evidence="2">DUF2007 domain-containing protein</fullName>
    </submittedName>
</protein>
<dbReference type="OrthoDB" id="1372890at2"/>
<name>A0A378RJY7_MYROD</name>
<keyword evidence="4" id="KW-1185">Reference proteome</keyword>
<dbReference type="RefSeq" id="WP_002992263.1">
    <property type="nucleotide sequence ID" value="NZ_CP068107.1"/>
</dbReference>
<gene>
    <name evidence="2" type="ORF">I6I88_07775</name>
    <name evidence="3" type="ORF">NCTC11179_00839</name>
</gene>
<dbReference type="Pfam" id="PF09413">
    <property type="entry name" value="DUF2007"/>
    <property type="match status" value="1"/>
</dbReference>
<dbReference type="EMBL" id="UGQL01000001">
    <property type="protein sequence ID" value="STZ27304.1"/>
    <property type="molecule type" value="Genomic_DNA"/>
</dbReference>
<reference evidence="3 4" key="1">
    <citation type="submission" date="2018-06" db="EMBL/GenBank/DDBJ databases">
        <authorList>
            <consortium name="Pathogen Informatics"/>
            <person name="Doyle S."/>
        </authorList>
    </citation>
    <scope>NUCLEOTIDE SEQUENCE [LARGE SCALE GENOMIC DNA]</scope>
    <source>
        <strain evidence="3 4">NCTC11179</strain>
    </source>
</reference>
<evidence type="ECO:0000313" key="5">
    <source>
        <dbReference type="Proteomes" id="UP000596202"/>
    </source>
</evidence>
<proteinExistence type="predicted"/>
<feature type="domain" description="DUF2007" evidence="1">
    <location>
        <begin position="4"/>
        <end position="68"/>
    </location>
</feature>
<sequence>MNHKKLYAGSEVMVLAVRNLLEEHNIAYIIRDDIEAGRSAGYGTLGKAVHVFVEEQDLSRAEALLKESNIEE</sequence>
<dbReference type="Gene3D" id="3.30.70.790">
    <property type="entry name" value="UreE, C-terminal domain"/>
    <property type="match status" value="1"/>
</dbReference>
<evidence type="ECO:0000313" key="2">
    <source>
        <dbReference type="EMBL" id="QQU01622.1"/>
    </source>
</evidence>